<protein>
    <submittedName>
        <fullName evidence="2">Uncharacterized protein</fullName>
    </submittedName>
</protein>
<keyword evidence="1" id="KW-0812">Transmembrane</keyword>
<keyword evidence="3" id="KW-1185">Reference proteome</keyword>
<evidence type="ECO:0000256" key="1">
    <source>
        <dbReference type="SAM" id="Phobius"/>
    </source>
</evidence>
<keyword evidence="1" id="KW-0472">Membrane</keyword>
<comment type="caution">
    <text evidence="2">The sequence shown here is derived from an EMBL/GenBank/DDBJ whole genome shotgun (WGS) entry which is preliminary data.</text>
</comment>
<evidence type="ECO:0000313" key="2">
    <source>
        <dbReference type="EMBL" id="MBY6138151.1"/>
    </source>
</evidence>
<evidence type="ECO:0000313" key="3">
    <source>
        <dbReference type="Proteomes" id="UP000766629"/>
    </source>
</evidence>
<dbReference type="RefSeq" id="WP_222502414.1">
    <property type="nucleotide sequence ID" value="NZ_JAHVJA010000001.1"/>
</dbReference>
<gene>
    <name evidence="2" type="ORF">KUV26_01765</name>
</gene>
<accession>A0ABS7NAD0</accession>
<reference evidence="2 3" key="1">
    <citation type="submission" date="2021-06" db="EMBL/GenBank/DDBJ databases">
        <title>50 bacteria genomes isolated from Dapeng, Shenzhen, China.</title>
        <authorList>
            <person name="Zheng W."/>
            <person name="Yu S."/>
            <person name="Huang Y."/>
        </authorList>
    </citation>
    <scope>NUCLEOTIDE SEQUENCE [LARGE SCALE GENOMIC DNA]</scope>
    <source>
        <strain evidence="2 3">DP1N14-2</strain>
    </source>
</reference>
<keyword evidence="1" id="KW-1133">Transmembrane helix</keyword>
<name>A0ABS7NAD0_9RHOB</name>
<sequence>MYINSFDERLERIDWQPSAVPTRQMIDSVLAGRLPLQPRSAVLSLAGAVTGILIGVGLKGMGVAGSPWGPETGLAGLVGGGLAQAGLAASVAAALLAAAKGSRAPRLMQFASINLLMIAVLLLS</sequence>
<dbReference type="Proteomes" id="UP000766629">
    <property type="component" value="Unassembled WGS sequence"/>
</dbReference>
<feature type="transmembrane region" description="Helical" evidence="1">
    <location>
        <begin position="41"/>
        <end position="62"/>
    </location>
</feature>
<proteinExistence type="predicted"/>
<feature type="transmembrane region" description="Helical" evidence="1">
    <location>
        <begin position="74"/>
        <end position="99"/>
    </location>
</feature>
<dbReference type="EMBL" id="JAHVJA010000001">
    <property type="protein sequence ID" value="MBY6138151.1"/>
    <property type="molecule type" value="Genomic_DNA"/>
</dbReference>
<organism evidence="2 3">
    <name type="scientific">Leisingera daeponensis</name>
    <dbReference type="NCBI Taxonomy" id="405746"/>
    <lineage>
        <taxon>Bacteria</taxon>
        <taxon>Pseudomonadati</taxon>
        <taxon>Pseudomonadota</taxon>
        <taxon>Alphaproteobacteria</taxon>
        <taxon>Rhodobacterales</taxon>
        <taxon>Roseobacteraceae</taxon>
        <taxon>Leisingera</taxon>
    </lineage>
</organism>